<feature type="transmembrane region" description="Helical" evidence="5">
    <location>
        <begin position="264"/>
        <end position="281"/>
    </location>
</feature>
<feature type="transmembrane region" description="Helical" evidence="5">
    <location>
        <begin position="90"/>
        <end position="110"/>
    </location>
</feature>
<dbReference type="Proteomes" id="UP000037460">
    <property type="component" value="Unassembled WGS sequence"/>
</dbReference>
<gene>
    <name evidence="6" type="ORF">Ctob_004627</name>
</gene>
<evidence type="ECO:0000313" key="7">
    <source>
        <dbReference type="Proteomes" id="UP000037460"/>
    </source>
</evidence>
<feature type="transmembrane region" description="Helical" evidence="5">
    <location>
        <begin position="162"/>
        <end position="183"/>
    </location>
</feature>
<evidence type="ECO:0000256" key="1">
    <source>
        <dbReference type="ARBA" id="ARBA00004141"/>
    </source>
</evidence>
<evidence type="ECO:0000256" key="4">
    <source>
        <dbReference type="ARBA" id="ARBA00023136"/>
    </source>
</evidence>
<feature type="transmembrane region" description="Helical" evidence="5">
    <location>
        <begin position="62"/>
        <end position="83"/>
    </location>
</feature>
<dbReference type="InterPro" id="IPR007271">
    <property type="entry name" value="Nuc_sug_transpt"/>
</dbReference>
<keyword evidence="4 5" id="KW-0472">Membrane</keyword>
<feature type="transmembrane region" description="Helical" evidence="5">
    <location>
        <begin position="241"/>
        <end position="258"/>
    </location>
</feature>
<evidence type="ECO:0000313" key="6">
    <source>
        <dbReference type="EMBL" id="KOO31009.1"/>
    </source>
</evidence>
<comment type="subcellular location">
    <subcellularLocation>
        <location evidence="1">Membrane</location>
        <topology evidence="1">Multi-pass membrane protein</topology>
    </subcellularLocation>
</comment>
<organism evidence="6 7">
    <name type="scientific">Chrysochromulina tobinii</name>
    <dbReference type="NCBI Taxonomy" id="1460289"/>
    <lineage>
        <taxon>Eukaryota</taxon>
        <taxon>Haptista</taxon>
        <taxon>Haptophyta</taxon>
        <taxon>Prymnesiophyceae</taxon>
        <taxon>Prymnesiales</taxon>
        <taxon>Chrysochromulinaceae</taxon>
        <taxon>Chrysochromulina</taxon>
    </lineage>
</organism>
<dbReference type="AlphaFoldDB" id="A0A0M0JWS6"/>
<dbReference type="PANTHER" id="PTHR10231">
    <property type="entry name" value="NUCLEOTIDE-SUGAR TRANSMEMBRANE TRANSPORTER"/>
    <property type="match status" value="1"/>
</dbReference>
<feature type="transmembrane region" description="Helical" evidence="5">
    <location>
        <begin position="214"/>
        <end position="234"/>
    </location>
</feature>
<dbReference type="EMBL" id="JWZX01002103">
    <property type="protein sequence ID" value="KOO31009.1"/>
    <property type="molecule type" value="Genomic_DNA"/>
</dbReference>
<dbReference type="Pfam" id="PF04142">
    <property type="entry name" value="Nuc_sug_transp"/>
    <property type="match status" value="1"/>
</dbReference>
<reference evidence="7" key="1">
    <citation type="journal article" date="2015" name="PLoS Genet.">
        <title>Genome Sequence and Transcriptome Analyses of Chrysochromulina tobin: Metabolic Tools for Enhanced Algal Fitness in the Prominent Order Prymnesiales (Haptophyceae).</title>
        <authorList>
            <person name="Hovde B.T."/>
            <person name="Deodato C.R."/>
            <person name="Hunsperger H.M."/>
            <person name="Ryken S.A."/>
            <person name="Yost W."/>
            <person name="Jha R.K."/>
            <person name="Patterson J."/>
            <person name="Monnat R.J. Jr."/>
            <person name="Barlow S.B."/>
            <person name="Starkenburg S.R."/>
            <person name="Cattolico R.A."/>
        </authorList>
    </citation>
    <scope>NUCLEOTIDE SEQUENCE</scope>
    <source>
        <strain evidence="7">CCMP291</strain>
    </source>
</reference>
<proteinExistence type="predicted"/>
<keyword evidence="2 5" id="KW-0812">Transmembrane</keyword>
<name>A0A0M0JWS6_9EUKA</name>
<comment type="caution">
    <text evidence="6">The sequence shown here is derived from an EMBL/GenBank/DDBJ whole genome shotgun (WGS) entry which is preliminary data.</text>
</comment>
<keyword evidence="7" id="KW-1185">Reference proteome</keyword>
<evidence type="ECO:0000256" key="5">
    <source>
        <dbReference type="SAM" id="Phobius"/>
    </source>
</evidence>
<evidence type="ECO:0000256" key="2">
    <source>
        <dbReference type="ARBA" id="ARBA00022692"/>
    </source>
</evidence>
<dbReference type="GO" id="GO:0015165">
    <property type="term" value="F:pyrimidine nucleotide-sugar transmembrane transporter activity"/>
    <property type="evidence" value="ECO:0007669"/>
    <property type="project" value="InterPro"/>
</dbReference>
<sequence length="295" mass="31077">MVLCEMAKLAATIVALLTFTRERWMPLLLARSTVSAFAIPAVGLAFCNQGFAYSMRRLGPMTYQVIYKAASISATACVAKILLPHRQLGALQWCTLVMLVAGATLCSHSPAEIAKPGGVLAAPTLEHGWWQGIAAVLCNALLFAIQGVCFEGAAEKAPGGPLLHASAVALYGLGVNAVLLVAMHPQWLLESAWAAYLASRPHLALLRGIETTDVVSALSIAAADLTMALFFSLLGANAYSFSRVLALVVSALIAQLGLGLELSFEFICGAVVVSLSGLVYHEHVTVAHERQPPNG</sequence>
<evidence type="ECO:0000256" key="3">
    <source>
        <dbReference type="ARBA" id="ARBA00022989"/>
    </source>
</evidence>
<dbReference type="GO" id="GO:0000139">
    <property type="term" value="C:Golgi membrane"/>
    <property type="evidence" value="ECO:0007669"/>
    <property type="project" value="InterPro"/>
</dbReference>
<feature type="transmembrane region" description="Helical" evidence="5">
    <location>
        <begin position="130"/>
        <end position="150"/>
    </location>
</feature>
<accession>A0A0M0JWS6</accession>
<protein>
    <submittedName>
        <fullName evidence="6">Uncharacterized protein</fullName>
    </submittedName>
</protein>
<keyword evidence="3 5" id="KW-1133">Transmembrane helix</keyword>